<gene>
    <name evidence="1" type="ORF">B296_00013580</name>
</gene>
<proteinExistence type="predicted"/>
<protein>
    <submittedName>
        <fullName evidence="1">Uncharacterized protein</fullName>
    </submittedName>
</protein>
<dbReference type="Proteomes" id="UP000287651">
    <property type="component" value="Unassembled WGS sequence"/>
</dbReference>
<evidence type="ECO:0000313" key="1">
    <source>
        <dbReference type="EMBL" id="RRT79601.1"/>
    </source>
</evidence>
<dbReference type="EMBL" id="AMZH03001357">
    <property type="protein sequence ID" value="RRT79601.1"/>
    <property type="molecule type" value="Genomic_DNA"/>
</dbReference>
<dbReference type="AlphaFoldDB" id="A0A427ATR5"/>
<name>A0A427ATR5_ENSVE</name>
<reference evidence="1 2" key="1">
    <citation type="journal article" date="2014" name="Agronomy (Basel)">
        <title>A Draft Genome Sequence for Ensete ventricosum, the Drought-Tolerant Tree Against Hunger.</title>
        <authorList>
            <person name="Harrison J."/>
            <person name="Moore K.A."/>
            <person name="Paszkiewicz K."/>
            <person name="Jones T."/>
            <person name="Grant M."/>
            <person name="Ambacheew D."/>
            <person name="Muzemil S."/>
            <person name="Studholme D.J."/>
        </authorList>
    </citation>
    <scope>NUCLEOTIDE SEQUENCE [LARGE SCALE GENOMIC DNA]</scope>
</reference>
<organism evidence="1 2">
    <name type="scientific">Ensete ventricosum</name>
    <name type="common">Abyssinian banana</name>
    <name type="synonym">Musa ensete</name>
    <dbReference type="NCBI Taxonomy" id="4639"/>
    <lineage>
        <taxon>Eukaryota</taxon>
        <taxon>Viridiplantae</taxon>
        <taxon>Streptophyta</taxon>
        <taxon>Embryophyta</taxon>
        <taxon>Tracheophyta</taxon>
        <taxon>Spermatophyta</taxon>
        <taxon>Magnoliopsida</taxon>
        <taxon>Liliopsida</taxon>
        <taxon>Zingiberales</taxon>
        <taxon>Musaceae</taxon>
        <taxon>Ensete</taxon>
    </lineage>
</organism>
<evidence type="ECO:0000313" key="2">
    <source>
        <dbReference type="Proteomes" id="UP000287651"/>
    </source>
</evidence>
<accession>A0A427ATR5</accession>
<comment type="caution">
    <text evidence="1">The sequence shown here is derived from an EMBL/GenBank/DDBJ whole genome shotgun (WGS) entry which is preliminary data.</text>
</comment>
<sequence>MFLVETIISPFVASFRAWDPHELQQPYVVAPLPQVDLPDSRSQETPSGGCRQRSQLRGYRLYELRVGTDVVTSSALGGWFGSMRCSAFELLDERSCDMGPPSSAKMFVKNLRACPVGAVYASESAEWARLVLARVR</sequence>